<dbReference type="InterPro" id="IPR026268">
    <property type="entry name" value="RseC"/>
</dbReference>
<keyword evidence="1" id="KW-0472">Membrane</keyword>
<reference evidence="2 3" key="1">
    <citation type="submission" date="2015-01" db="EMBL/GenBank/DDBJ databases">
        <title>Vibrio sp. C1 JCM 19231 whole genome shotgun sequence.</title>
        <authorList>
            <person name="Sawabe T."/>
            <person name="Meirelles P."/>
            <person name="Feng G."/>
            <person name="Sayaka M."/>
            <person name="Hattori M."/>
            <person name="Ohkuma M."/>
        </authorList>
    </citation>
    <scope>NUCLEOTIDE SEQUENCE [LARGE SCALE GENOMIC DNA]</scope>
    <source>
        <strain evidence="3">JCM 19231</strain>
    </source>
</reference>
<gene>
    <name evidence="2" type="ORF">JCM19231_3988</name>
</gene>
<feature type="transmembrane region" description="Helical" evidence="1">
    <location>
        <begin position="119"/>
        <end position="140"/>
    </location>
</feature>
<proteinExistence type="predicted"/>
<dbReference type="EMBL" id="BBRZ01000046">
    <property type="protein sequence ID" value="GAM57177.1"/>
    <property type="molecule type" value="Genomic_DNA"/>
</dbReference>
<keyword evidence="1" id="KW-1133">Transmembrane helix</keyword>
<dbReference type="InterPro" id="IPR007359">
    <property type="entry name" value="SigmaE_reg_RseC_MucC"/>
</dbReference>
<evidence type="ECO:0000313" key="2">
    <source>
        <dbReference type="EMBL" id="GAM57177.1"/>
    </source>
</evidence>
<sequence length="147" mass="15269">MMRALAEVTSVSSDPKDSASYIVGLSCEQQTSCSGCASKSHCATGQVSKAIGNRQHAWSMSTTVKLSVGDVVEIGLPEKELLSIASIVYLVPLLGLFIGAAIGAYISNLAFDGVEWPSIVLGALGALISGLIIKLAFAIAKRTKGLR</sequence>
<dbReference type="PANTHER" id="PTHR35867:SF1">
    <property type="entry name" value="PROTEIN RSEC"/>
    <property type="match status" value="1"/>
</dbReference>
<feature type="transmembrane region" description="Helical" evidence="1">
    <location>
        <begin position="87"/>
        <end position="107"/>
    </location>
</feature>
<keyword evidence="3" id="KW-1185">Reference proteome</keyword>
<dbReference type="PIRSF" id="PIRSF004923">
    <property type="entry name" value="RseC"/>
    <property type="match status" value="1"/>
</dbReference>
<accession>A0A0B8NXX3</accession>
<keyword evidence="1" id="KW-0812">Transmembrane</keyword>
<protein>
    <submittedName>
        <fullName evidence="2">Sigma factor rpoE regulatory protein rseC</fullName>
    </submittedName>
</protein>
<organism evidence="2 3">
    <name type="scientific">Vibrio ishigakensis</name>
    <dbReference type="NCBI Taxonomy" id="1481914"/>
    <lineage>
        <taxon>Bacteria</taxon>
        <taxon>Pseudomonadati</taxon>
        <taxon>Pseudomonadota</taxon>
        <taxon>Gammaproteobacteria</taxon>
        <taxon>Vibrionales</taxon>
        <taxon>Vibrionaceae</taxon>
        <taxon>Vibrio</taxon>
    </lineage>
</organism>
<evidence type="ECO:0000313" key="3">
    <source>
        <dbReference type="Proteomes" id="UP000031671"/>
    </source>
</evidence>
<evidence type="ECO:0000256" key="1">
    <source>
        <dbReference type="SAM" id="Phobius"/>
    </source>
</evidence>
<dbReference type="Pfam" id="PF04246">
    <property type="entry name" value="RseC_MucC"/>
    <property type="match status" value="1"/>
</dbReference>
<dbReference type="PANTHER" id="PTHR35867">
    <property type="entry name" value="PROTEIN RSEC"/>
    <property type="match status" value="1"/>
</dbReference>
<dbReference type="AlphaFoldDB" id="A0A0B8NXX3"/>
<name>A0A0B8NXX3_9VIBR</name>
<comment type="caution">
    <text evidence="2">The sequence shown here is derived from an EMBL/GenBank/DDBJ whole genome shotgun (WGS) entry which is preliminary data.</text>
</comment>
<dbReference type="Proteomes" id="UP000031671">
    <property type="component" value="Unassembled WGS sequence"/>
</dbReference>
<reference evidence="2 3" key="2">
    <citation type="submission" date="2015-01" db="EMBL/GenBank/DDBJ databases">
        <authorList>
            <consortium name="NBRP consortium"/>
            <person name="Sawabe T."/>
            <person name="Meirelles P."/>
            <person name="Feng G."/>
            <person name="Sayaka M."/>
            <person name="Hattori M."/>
            <person name="Ohkuma M."/>
        </authorList>
    </citation>
    <scope>NUCLEOTIDE SEQUENCE [LARGE SCALE GENOMIC DNA]</scope>
    <source>
        <strain evidence="3">JCM 19231</strain>
    </source>
</reference>